<keyword evidence="1" id="KW-1133">Transmembrane helix</keyword>
<dbReference type="Pfam" id="PF00487">
    <property type="entry name" value="FA_desaturase"/>
    <property type="match status" value="1"/>
</dbReference>
<dbReference type="AlphaFoldDB" id="A0A6H2DQZ9"/>
<feature type="transmembrane region" description="Helical" evidence="1">
    <location>
        <begin position="54"/>
        <end position="72"/>
    </location>
</feature>
<sequence length="288" mass="33331">MSDTMTDAELRKQERLIARKYADRFPWEVPTWGLGNMLIWVSLWPLVFMDILPLWIAFPIACVNVMACFLPAHEAVHGMIARPGEKLRWLNELVGHLSLLPMAMPYRLQKVTHMEHHKHVNHPENDPDITTQSKGPLDAIWQSFVQRQRGKGGAMRGYGYILEKVGRNDVLVDGALYQLSFFGILFALAWNDYAIEAALLWWAPRHIGIAYIQFFFSWAPHHPAHERGRYTNAKFWTSRVGNIASMGMQYHLIHHLHPFIPLTDTPKAYRELKPILEARGCRFEGDLR</sequence>
<keyword evidence="1" id="KW-0812">Transmembrane</keyword>
<dbReference type="EMBL" id="CP051217">
    <property type="protein sequence ID" value="QJB70096.1"/>
    <property type="molecule type" value="Genomic_DNA"/>
</dbReference>
<feature type="transmembrane region" description="Helical" evidence="1">
    <location>
        <begin position="29"/>
        <end position="48"/>
    </location>
</feature>
<name>A0A6H2DQZ9_9SPHN</name>
<dbReference type="Proteomes" id="UP000501600">
    <property type="component" value="Chromosome"/>
</dbReference>
<keyword evidence="4" id="KW-1185">Reference proteome</keyword>
<dbReference type="KEGG" id="phao:HF685_13025"/>
<dbReference type="InterPro" id="IPR005804">
    <property type="entry name" value="FA_desaturase_dom"/>
</dbReference>
<dbReference type="GO" id="GO:0006629">
    <property type="term" value="P:lipid metabolic process"/>
    <property type="evidence" value="ECO:0007669"/>
    <property type="project" value="InterPro"/>
</dbReference>
<gene>
    <name evidence="3" type="ORF">HF685_13025</name>
</gene>
<evidence type="ECO:0000259" key="2">
    <source>
        <dbReference type="Pfam" id="PF00487"/>
    </source>
</evidence>
<proteinExistence type="predicted"/>
<accession>A0A6H2DQZ9</accession>
<feature type="domain" description="Fatty acid desaturase" evidence="2">
    <location>
        <begin position="53"/>
        <end position="281"/>
    </location>
</feature>
<keyword evidence="1" id="KW-0472">Membrane</keyword>
<evidence type="ECO:0000256" key="1">
    <source>
        <dbReference type="SAM" id="Phobius"/>
    </source>
</evidence>
<dbReference type="RefSeq" id="WP_168820364.1">
    <property type="nucleotide sequence ID" value="NZ_CP051217.1"/>
</dbReference>
<reference evidence="3 4" key="1">
    <citation type="submission" date="2020-04" db="EMBL/GenBank/DDBJ databases">
        <title>Genome sequence for Sphingorhabdus sp. strain M1.</title>
        <authorList>
            <person name="Park S.-J."/>
        </authorList>
    </citation>
    <scope>NUCLEOTIDE SEQUENCE [LARGE SCALE GENOMIC DNA]</scope>
    <source>
        <strain evidence="3 4">JK6</strain>
    </source>
</reference>
<evidence type="ECO:0000313" key="4">
    <source>
        <dbReference type="Proteomes" id="UP000501600"/>
    </source>
</evidence>
<organism evidence="3 4">
    <name type="scientific">Parasphingorhabdus halotolerans</name>
    <dbReference type="NCBI Taxonomy" id="2725558"/>
    <lineage>
        <taxon>Bacteria</taxon>
        <taxon>Pseudomonadati</taxon>
        <taxon>Pseudomonadota</taxon>
        <taxon>Alphaproteobacteria</taxon>
        <taxon>Sphingomonadales</taxon>
        <taxon>Sphingomonadaceae</taxon>
        <taxon>Parasphingorhabdus</taxon>
    </lineage>
</organism>
<evidence type="ECO:0000313" key="3">
    <source>
        <dbReference type="EMBL" id="QJB70096.1"/>
    </source>
</evidence>
<protein>
    <submittedName>
        <fullName evidence="3">Beta-carotene hydroxylase</fullName>
    </submittedName>
</protein>